<dbReference type="AlphaFoldDB" id="A0A0D6N3I7"/>
<dbReference type="Proteomes" id="UP000032671">
    <property type="component" value="Unassembled WGS sequence"/>
</dbReference>
<organism evidence="2 4">
    <name type="scientific">Acetobacter cibinongensis</name>
    <dbReference type="NCBI Taxonomy" id="146475"/>
    <lineage>
        <taxon>Bacteria</taxon>
        <taxon>Pseudomonadati</taxon>
        <taxon>Pseudomonadota</taxon>
        <taxon>Alphaproteobacteria</taxon>
        <taxon>Acetobacterales</taxon>
        <taxon>Acetobacteraceae</taxon>
        <taxon>Acetobacter</taxon>
    </lineage>
</organism>
<accession>A0A6N3SP47</accession>
<dbReference type="Proteomes" id="UP000321891">
    <property type="component" value="Unassembled WGS sequence"/>
</dbReference>
<feature type="compositionally biased region" description="Basic and acidic residues" evidence="1">
    <location>
        <begin position="187"/>
        <end position="197"/>
    </location>
</feature>
<feature type="compositionally biased region" description="Low complexity" evidence="1">
    <location>
        <begin position="42"/>
        <end position="56"/>
    </location>
</feature>
<keyword evidence="5" id="KW-1185">Reference proteome</keyword>
<comment type="caution">
    <text evidence="2">The sequence shown here is derived from an EMBL/GenBank/DDBJ whole genome shotgun (WGS) entry which is preliminary data.</text>
</comment>
<accession>A0A0D6N3I7</accession>
<feature type="compositionally biased region" description="Acidic residues" evidence="1">
    <location>
        <begin position="211"/>
        <end position="223"/>
    </location>
</feature>
<proteinExistence type="predicted"/>
<gene>
    <name evidence="2" type="ORF">Abci_011_244</name>
    <name evidence="3" type="ORF">ACI01nite_08200</name>
</gene>
<evidence type="ECO:0000256" key="1">
    <source>
        <dbReference type="SAM" id="MobiDB-lite"/>
    </source>
</evidence>
<evidence type="ECO:0000313" key="2">
    <source>
        <dbReference type="EMBL" id="GAN60514.1"/>
    </source>
</evidence>
<dbReference type="STRING" id="1231339.Abci_011_244"/>
<feature type="region of interest" description="Disordered" evidence="1">
    <location>
        <begin position="162"/>
        <end position="234"/>
    </location>
</feature>
<feature type="region of interest" description="Disordered" evidence="1">
    <location>
        <begin position="1"/>
        <end position="77"/>
    </location>
</feature>
<feature type="compositionally biased region" description="Polar residues" evidence="1">
    <location>
        <begin position="1"/>
        <end position="18"/>
    </location>
</feature>
<name>A0A0D6N3I7_9PROT</name>
<sequence>MTSEFMKTPSFFSTSVADKSQEEAFEEASLRNALERMGAGGPARSRQQQPSQRPAADNAQNKRRRFVKDGDVQVEKHSLTRTQPRTLAVPKTFTTSRAAHFSDDEAGEVSKIRRQLAEERLRAEDAERQLENLQSAQKGMETRQAHADLMVRELTAKLQERDAELSEQSRMVRSLQRDLERMEEEAQDLRKKLEAKPRGRPRIRPVAAEAAELDAEQDDDISADEPQPVKWWKD</sequence>
<protein>
    <submittedName>
        <fullName evidence="2">Uncharacterized protein</fullName>
    </submittedName>
</protein>
<reference evidence="2 4" key="1">
    <citation type="submission" date="2012-11" db="EMBL/GenBank/DDBJ databases">
        <title>Whole genome sequence of Acetobacter cibinongensis 4H-1.</title>
        <authorList>
            <person name="Azuma Y."/>
            <person name="Higashiura N."/>
            <person name="Hirakawa H."/>
            <person name="Matsushita K."/>
        </authorList>
    </citation>
    <scope>NUCLEOTIDE SEQUENCE [LARGE SCALE GENOMIC DNA]</scope>
    <source>
        <strain evidence="2 4">4H-1</strain>
    </source>
</reference>
<reference evidence="3 5" key="2">
    <citation type="submission" date="2019-07" db="EMBL/GenBank/DDBJ databases">
        <title>Whole genome shotgun sequence of Acetobacter cibinongensis NBRC 16605.</title>
        <authorList>
            <person name="Hosoyama A."/>
            <person name="Uohara A."/>
            <person name="Ohji S."/>
            <person name="Ichikawa N."/>
        </authorList>
    </citation>
    <scope>NUCLEOTIDE SEQUENCE [LARGE SCALE GENOMIC DNA]</scope>
    <source>
        <strain evidence="3 5">NBRC 16605</strain>
    </source>
</reference>
<evidence type="ECO:0000313" key="5">
    <source>
        <dbReference type="Proteomes" id="UP000321891"/>
    </source>
</evidence>
<feature type="compositionally biased region" description="Basic and acidic residues" evidence="1">
    <location>
        <begin position="67"/>
        <end position="77"/>
    </location>
</feature>
<evidence type="ECO:0000313" key="3">
    <source>
        <dbReference type="EMBL" id="GEL58218.1"/>
    </source>
</evidence>
<dbReference type="EMBL" id="BAMV01000011">
    <property type="protein sequence ID" value="GAN60514.1"/>
    <property type="molecule type" value="Genomic_DNA"/>
</dbReference>
<dbReference type="EMBL" id="BJVU01000002">
    <property type="protein sequence ID" value="GEL58218.1"/>
    <property type="molecule type" value="Genomic_DNA"/>
</dbReference>
<evidence type="ECO:0000313" key="4">
    <source>
        <dbReference type="Proteomes" id="UP000032671"/>
    </source>
</evidence>